<keyword evidence="3" id="KW-1133">Transmembrane helix</keyword>
<proteinExistence type="predicted"/>
<dbReference type="PANTHER" id="PTHR34457">
    <property type="entry name" value="EMBRYO DEFECTIVE 2410"/>
    <property type="match status" value="1"/>
</dbReference>
<reference evidence="6 7" key="1">
    <citation type="journal article" date="2013" name="PLoS ONE">
        <title>Cultivation and Complete Genome Sequencing of Gloeobacter kilaueensis sp. nov., from a Lava Cave in Kilauea Caldera, Hawai'i.</title>
        <authorList>
            <person name="Saw J.H."/>
            <person name="Schatz M."/>
            <person name="Brown M.V."/>
            <person name="Kunkel D.D."/>
            <person name="Foster J.S."/>
            <person name="Shick H."/>
            <person name="Christensen S."/>
            <person name="Hou S."/>
            <person name="Wan X."/>
            <person name="Donachie S.P."/>
        </authorList>
    </citation>
    <scope>NUCLEOTIDE SEQUENCE [LARGE SCALE GENOMIC DNA]</scope>
    <source>
        <strain evidence="7">JS</strain>
    </source>
</reference>
<dbReference type="GO" id="GO:0005886">
    <property type="term" value="C:plasma membrane"/>
    <property type="evidence" value="ECO:0007669"/>
    <property type="project" value="InterPro"/>
</dbReference>
<dbReference type="RefSeq" id="WP_023175601.1">
    <property type="nucleotide sequence ID" value="NC_022600.1"/>
</dbReference>
<dbReference type="PATRIC" id="fig|1183438.3.peg.3952"/>
<evidence type="ECO:0000256" key="4">
    <source>
        <dbReference type="ARBA" id="ARBA00023136"/>
    </source>
</evidence>
<evidence type="ECO:0000313" key="6">
    <source>
        <dbReference type="EMBL" id="AGY60261.1"/>
    </source>
</evidence>
<keyword evidence="2" id="KW-0812">Transmembrane</keyword>
<dbReference type="Proteomes" id="UP000017396">
    <property type="component" value="Chromosome"/>
</dbReference>
<name>U5QMW3_GLOK1</name>
<evidence type="ECO:0000313" key="7">
    <source>
        <dbReference type="Proteomes" id="UP000017396"/>
    </source>
</evidence>
<evidence type="ECO:0000256" key="3">
    <source>
        <dbReference type="ARBA" id="ARBA00022989"/>
    </source>
</evidence>
<evidence type="ECO:0000256" key="2">
    <source>
        <dbReference type="ARBA" id="ARBA00022692"/>
    </source>
</evidence>
<accession>U5QMW3</accession>
<protein>
    <recommendedName>
        <fullName evidence="5">Translocation and assembly module TamB C-terminal domain-containing protein</fullName>
    </recommendedName>
</protein>
<comment type="subcellular location">
    <subcellularLocation>
        <location evidence="1">Membrane</location>
        <topology evidence="1">Single-pass membrane protein</topology>
    </subcellularLocation>
</comment>
<dbReference type="KEGG" id="glj:GKIL_4015"/>
<evidence type="ECO:0000259" key="5">
    <source>
        <dbReference type="Pfam" id="PF04357"/>
    </source>
</evidence>
<dbReference type="InterPro" id="IPR007452">
    <property type="entry name" value="TamB_C"/>
</dbReference>
<dbReference type="GO" id="GO:0009306">
    <property type="term" value="P:protein secretion"/>
    <property type="evidence" value="ECO:0007669"/>
    <property type="project" value="InterPro"/>
</dbReference>
<feature type="domain" description="Translocation and assembly module TamB C-terminal" evidence="5">
    <location>
        <begin position="1194"/>
        <end position="1561"/>
    </location>
</feature>
<dbReference type="EMBL" id="CP003587">
    <property type="protein sequence ID" value="AGY60261.1"/>
    <property type="molecule type" value="Genomic_DNA"/>
</dbReference>
<dbReference type="PANTHER" id="PTHR34457:SF3">
    <property type="entry name" value="PROTEIN TIC236, CHLOROPLASTIC"/>
    <property type="match status" value="1"/>
</dbReference>
<gene>
    <name evidence="6" type="ORF">GKIL_4015</name>
</gene>
<organism evidence="6 7">
    <name type="scientific">Gloeobacter kilaueensis (strain ATCC BAA-2537 / CCAP 1431/1 / ULC 316 / JS1)</name>
    <dbReference type="NCBI Taxonomy" id="1183438"/>
    <lineage>
        <taxon>Bacteria</taxon>
        <taxon>Bacillati</taxon>
        <taxon>Cyanobacteriota</taxon>
        <taxon>Cyanophyceae</taxon>
        <taxon>Gloeobacterales</taxon>
        <taxon>Gloeobacteraceae</taxon>
        <taxon>Gloeobacter</taxon>
    </lineage>
</organism>
<dbReference type="STRING" id="1183438.GKIL_4015"/>
<keyword evidence="4" id="KW-0472">Membrane</keyword>
<dbReference type="InterPro" id="IPR053022">
    <property type="entry name" value="Chloroplast_translocon_comp"/>
</dbReference>
<dbReference type="eggNOG" id="COG2911">
    <property type="taxonomic scope" value="Bacteria"/>
</dbReference>
<keyword evidence="7" id="KW-1185">Reference proteome</keyword>
<sequence>MKLQRWLFLGMAFVALFLGAGWLGTLWLAPAALAQAEVQLSRTLQTPVHLGRLQWLLPWQVVVGPVTIAGREKPDLLQADRAVVGFDLARFVLGQGLDARLSLDRPVFRLRRDSDGRFNLPGWQEEVRQNSRTVGRLLSQLVVRDGTFYYDDRVFGGRALAVQGLTAEAHFDDRGAQLELTAPLGQGQVQATGHSDLRTLDTVITARLVAIPAPLAASIFNLGDLAVRRGVLEGAVQLQLHDGHFSGSGPLRLVGGELVLHPLRPALRSLDVSAQLAWPQVVLSRLTGELAGSQVRGRGVFDLPEDLRLDLQLAGPLERSVPAFTVPSVPVRGEAKIALTATIPLAHAADLTARAQVLATTPVRVDRLQLAHFESTVELSGLRLRGPFRFDLAHGSVQGQTDLSFVPGTEAFVTVHATGHALAIDELVARYDGRLPLVERAGAIDFEATVQGAANRLGVTADFKQSGGLLLGKTFESTGTAILDNSNLTIGPTRLRLGDGAEVVATGGAALAGLRPFDLNLDLRAMPLALVSARLGGTARGQLALAGSLNTLAALAGNGSLQAAEPRLDGHRLPALATRFQLSDERLQLKVLRLGGIAATGTLALNLAEPAAPLLRQADLRLAVDRFDLAAVPVPVRLQGELSGSGTFRGNLQNPDLRLALEIRGAKLGRYRAPRLTGPLSWQGGAIRAQLRGEDQLWSGGATLLPQGVQLLSLKIASNRTRIDASRGFYDFRQGLTQLSAHVQDLELSQLLSAPIGPIRALAGRLDADIDLKRTARGLNGSLQVDLDAGRVNEFALGPTHLAARLSGDRLEMAPTLIAIEDGRYTLSGQIGLAAGVPLALDLGVEDGRLEQLVRLLGLQSLSALFAQQRGTVCCASRLGPLNTGGELLPLQQLLTVYQQASQVALARLNDTAERLIPDNLRSLEGDFALKAHLGGRLAAPEVGFDFSGTSWQWEQWRLDALQAQGNYRDGILNLDAAQIRYANRTARLSGRLSLAGEQAARLVVDRFPVEVLEPLLPQATAIAGNLSAEAQIAGNLRAPVVFAAVSLSNLTLNRRTIDPVRTNLTLVSGRIIAQTTAIGVASRGVQLAGSLPVPFLHPDNRQLDIDVTLPAENLPLLNLLSDQLVWQPARGDATITLRGTYDDVQIDGTAQISAAHVRIPRLQTTLAIDRFKARFDGREVLVEALAGNLGGAALAGQGAIALIPRDTLKTPLQLTIGGKINLPGLYRGAIEGELAVGRALLRPRIGGQLRVKEGELLLSLQDIQALSGASSNLRSAASRQGAGLASLPLSFDNLQLKVGPQFRINVTALSARLDGQLALDRSIRNLSIEGYLDVPQGALTIGTANFRLDGSRRNALYFDGDLDPAIDLRAEARVSEYRPTNALLLDSGELRNPSAPGDPASLGRIQTIDIVATVTGSASEPDIDLVSHPFRTETEVLALIGGGGGAGTLLTGLVPAVGSSLLNPVEQSLANALGLDELRIDLASQVATATPQNIALGVGIEAIKDLTPAVSVSVFKNLTDNIQPVLFGVRYRIDDQLVTRLSANENFDNVSFSIQFESRF</sequence>
<dbReference type="OrthoDB" id="536281at2"/>
<evidence type="ECO:0000256" key="1">
    <source>
        <dbReference type="ARBA" id="ARBA00004167"/>
    </source>
</evidence>
<dbReference type="Pfam" id="PF04357">
    <property type="entry name" value="TamB"/>
    <property type="match status" value="1"/>
</dbReference>
<dbReference type="HOGENOM" id="CLU_245705_0_0_3"/>